<feature type="compositionally biased region" description="Polar residues" evidence="7">
    <location>
        <begin position="201"/>
        <end position="230"/>
    </location>
</feature>
<evidence type="ECO:0000259" key="8">
    <source>
        <dbReference type="PROSITE" id="PS50157"/>
    </source>
</evidence>
<organism evidence="9 10">
    <name type="scientific">Phaedon cochleariae</name>
    <name type="common">Mustard beetle</name>
    <dbReference type="NCBI Taxonomy" id="80249"/>
    <lineage>
        <taxon>Eukaryota</taxon>
        <taxon>Metazoa</taxon>
        <taxon>Ecdysozoa</taxon>
        <taxon>Arthropoda</taxon>
        <taxon>Hexapoda</taxon>
        <taxon>Insecta</taxon>
        <taxon>Pterygota</taxon>
        <taxon>Neoptera</taxon>
        <taxon>Endopterygota</taxon>
        <taxon>Coleoptera</taxon>
        <taxon>Polyphaga</taxon>
        <taxon>Cucujiformia</taxon>
        <taxon>Chrysomeloidea</taxon>
        <taxon>Chrysomelidae</taxon>
        <taxon>Chrysomelinae</taxon>
        <taxon>Chrysomelini</taxon>
        <taxon>Phaedon</taxon>
    </lineage>
</organism>
<evidence type="ECO:0000256" key="6">
    <source>
        <dbReference type="SAM" id="Coils"/>
    </source>
</evidence>
<protein>
    <recommendedName>
        <fullName evidence="8">C2H2-type domain-containing protein</fullName>
    </recommendedName>
</protein>
<evidence type="ECO:0000256" key="7">
    <source>
        <dbReference type="SAM" id="MobiDB-lite"/>
    </source>
</evidence>
<dbReference type="PANTHER" id="PTHR24379">
    <property type="entry name" value="KRAB AND ZINC FINGER DOMAIN-CONTAINING"/>
    <property type="match status" value="1"/>
</dbReference>
<dbReference type="PROSITE" id="PS50157">
    <property type="entry name" value="ZINC_FINGER_C2H2_2"/>
    <property type="match status" value="2"/>
</dbReference>
<keyword evidence="2" id="KW-0677">Repeat</keyword>
<gene>
    <name evidence="9" type="ORF">PHAECO_LOCUS2598</name>
</gene>
<keyword evidence="1" id="KW-0479">Metal-binding</keyword>
<dbReference type="SUPFAM" id="SSF57667">
    <property type="entry name" value="beta-beta-alpha zinc fingers"/>
    <property type="match status" value="1"/>
</dbReference>
<evidence type="ECO:0000256" key="5">
    <source>
        <dbReference type="PROSITE-ProRule" id="PRU00042"/>
    </source>
</evidence>
<dbReference type="GO" id="GO:0008270">
    <property type="term" value="F:zinc ion binding"/>
    <property type="evidence" value="ECO:0007669"/>
    <property type="project" value="UniProtKB-KW"/>
</dbReference>
<dbReference type="InterPro" id="IPR036236">
    <property type="entry name" value="Znf_C2H2_sf"/>
</dbReference>
<dbReference type="PANTHER" id="PTHR24379:SF121">
    <property type="entry name" value="C2H2-TYPE DOMAIN-CONTAINING PROTEIN"/>
    <property type="match status" value="1"/>
</dbReference>
<dbReference type="SMART" id="SM00355">
    <property type="entry name" value="ZnF_C2H2"/>
    <property type="match status" value="9"/>
</dbReference>
<name>A0A9N9SE09_PHACE</name>
<keyword evidence="3 5" id="KW-0863">Zinc-finger</keyword>
<reference evidence="9" key="1">
    <citation type="submission" date="2022-01" db="EMBL/GenBank/DDBJ databases">
        <authorList>
            <person name="King R."/>
        </authorList>
    </citation>
    <scope>NUCLEOTIDE SEQUENCE</scope>
</reference>
<feature type="domain" description="C2H2-type" evidence="8">
    <location>
        <begin position="435"/>
        <end position="463"/>
    </location>
</feature>
<dbReference type="EMBL" id="OU896717">
    <property type="protein sequence ID" value="CAG9814759.1"/>
    <property type="molecule type" value="Genomic_DNA"/>
</dbReference>
<accession>A0A9N9SE09</accession>
<evidence type="ECO:0000256" key="3">
    <source>
        <dbReference type="ARBA" id="ARBA00022771"/>
    </source>
</evidence>
<reference evidence="9" key="2">
    <citation type="submission" date="2022-10" db="EMBL/GenBank/DDBJ databases">
        <authorList>
            <consortium name="ENA_rothamsted_submissions"/>
            <consortium name="culmorum"/>
            <person name="King R."/>
        </authorList>
    </citation>
    <scope>NUCLEOTIDE SEQUENCE</scope>
</reference>
<keyword evidence="10" id="KW-1185">Reference proteome</keyword>
<sequence>MDELKAFIAQQNQILKDSLTTQINDLKELVSKSAGKVKQLEQEIEYLKTENKKLERDSKANNILVFNSDYRGGNLLNYTLELLNTNLDLNLTDADVDNIYTIGNSEENKPIVLKFVRFITKLEVLKNSRKLKGKNLSIVEDLSKEERSERKILVNHLREARRNNKKAHIFRNKLYIDSKGFTYSELLELQEQDCEEVFSEDLSNTPSAEKDPTNVTTTSHSQKRTTSSPADPTREESTKKQNIQAGPETKTTKCYKCPYEKSDKSDLETHLKTHLPKVQKGYREGHAKYYKCPKKNCIFISRFDTYIITAHEKTHVKKFDCPICNEICDSIAIYRRHIQLDHTEGNSYKCGACPFLTENWHKFQRHIARHRDQQLKCHSCPYKTKYRENLLQHLQEKHKRNETYYCYNCSYSTRIKQCLKIHVLVHMNTSRLVLYKCDKCDFSTKYATSFQKHGKRLHSGKSVIYTCNFCQDTFKVLRDRRMHVLQFHGQDDEVRRKYIKQCPECGYETYRVGHMKLHMQKKHGIHRGPKKEVKNERS</sequence>
<dbReference type="AlphaFoldDB" id="A0A9N9SE09"/>
<dbReference type="Gene3D" id="3.30.160.60">
    <property type="entry name" value="Classic Zinc Finger"/>
    <property type="match status" value="3"/>
</dbReference>
<evidence type="ECO:0000256" key="1">
    <source>
        <dbReference type="ARBA" id="ARBA00022723"/>
    </source>
</evidence>
<feature type="coiled-coil region" evidence="6">
    <location>
        <begin position="23"/>
        <end position="57"/>
    </location>
</feature>
<feature type="domain" description="C2H2-type" evidence="8">
    <location>
        <begin position="500"/>
        <end position="531"/>
    </location>
</feature>
<evidence type="ECO:0000256" key="4">
    <source>
        <dbReference type="ARBA" id="ARBA00022833"/>
    </source>
</evidence>
<dbReference type="OrthoDB" id="10004641at2759"/>
<feature type="region of interest" description="Disordered" evidence="7">
    <location>
        <begin position="198"/>
        <end position="245"/>
    </location>
</feature>
<keyword evidence="4" id="KW-0862">Zinc</keyword>
<dbReference type="Proteomes" id="UP001153737">
    <property type="component" value="Chromosome 11"/>
</dbReference>
<evidence type="ECO:0000256" key="2">
    <source>
        <dbReference type="ARBA" id="ARBA00022737"/>
    </source>
</evidence>
<evidence type="ECO:0000313" key="9">
    <source>
        <dbReference type="EMBL" id="CAG9814759.1"/>
    </source>
</evidence>
<keyword evidence="6" id="KW-0175">Coiled coil</keyword>
<evidence type="ECO:0000313" key="10">
    <source>
        <dbReference type="Proteomes" id="UP001153737"/>
    </source>
</evidence>
<dbReference type="InterPro" id="IPR013087">
    <property type="entry name" value="Znf_C2H2_type"/>
</dbReference>
<dbReference type="PROSITE" id="PS00028">
    <property type="entry name" value="ZINC_FINGER_C2H2_1"/>
    <property type="match status" value="2"/>
</dbReference>
<proteinExistence type="predicted"/>